<evidence type="ECO:0000256" key="3">
    <source>
        <dbReference type="ARBA" id="ARBA00023125"/>
    </source>
</evidence>
<evidence type="ECO:0000256" key="1">
    <source>
        <dbReference type="ARBA" id="ARBA00010466"/>
    </source>
</evidence>
<gene>
    <name evidence="7" type="ORF">FC36_GL001654</name>
</gene>
<dbReference type="InterPro" id="IPR051054">
    <property type="entry name" value="SorC_transcr_regulators"/>
</dbReference>
<dbReference type="SUPFAM" id="SSF46785">
    <property type="entry name" value="Winged helix' DNA-binding domain"/>
    <property type="match status" value="1"/>
</dbReference>
<comment type="caution">
    <text evidence="7">The sequence shown here is derived from an EMBL/GenBank/DDBJ whole genome shotgun (WGS) entry which is preliminary data.</text>
</comment>
<dbReference type="PANTHER" id="PTHR34294">
    <property type="entry name" value="TRANSCRIPTIONAL REGULATOR-RELATED"/>
    <property type="match status" value="1"/>
</dbReference>
<keyword evidence="4" id="KW-0804">Transcription</keyword>
<dbReference type="InterPro" id="IPR036388">
    <property type="entry name" value="WH-like_DNA-bd_sf"/>
</dbReference>
<dbReference type="SUPFAM" id="SSF100950">
    <property type="entry name" value="NagB/RpiA/CoA transferase-like"/>
    <property type="match status" value="1"/>
</dbReference>
<evidence type="ECO:0000256" key="2">
    <source>
        <dbReference type="ARBA" id="ARBA00023015"/>
    </source>
</evidence>
<dbReference type="GO" id="GO:0003677">
    <property type="term" value="F:DNA binding"/>
    <property type="evidence" value="ECO:0007669"/>
    <property type="project" value="UniProtKB-KW"/>
</dbReference>
<evidence type="ECO:0000256" key="4">
    <source>
        <dbReference type="ARBA" id="ARBA00023163"/>
    </source>
</evidence>
<dbReference type="InterPro" id="IPR037171">
    <property type="entry name" value="NagB/RpiA_transferase-like"/>
</dbReference>
<evidence type="ECO:0000259" key="6">
    <source>
        <dbReference type="Pfam" id="PF21715"/>
    </source>
</evidence>
<accession>A0A0R1TUS1</accession>
<keyword evidence="3" id="KW-0238">DNA-binding</keyword>
<dbReference type="AlphaFoldDB" id="A0A0R1TUS1"/>
<dbReference type="RefSeq" id="WP_023859129.1">
    <property type="nucleotide sequence ID" value="NZ_AZFH01000003.1"/>
</dbReference>
<dbReference type="InterPro" id="IPR007324">
    <property type="entry name" value="Sugar-bd_dom_put"/>
</dbReference>
<dbReference type="STRING" id="1423740.FC36_GL001654"/>
<dbReference type="PATRIC" id="fig|1423740.3.peg.1788"/>
<dbReference type="OrthoDB" id="9793820at2"/>
<sequence>MHQELEWIELIAPDMVEIMSRRFTILRNIAWAQPVGRRLLAQTLDTSERVLRTETDFLKKQELIAITKSGMIITSKGQATIQGLAHLMDHLLGLQQMEARLATKLDIARCLIVAGDSDSQPQVVNDMGNIVSATLQTLLPEGENIIAVMGGTTMAAIAKRLNPAISVNRELTFVPARGGIGERIDIQANNVSAQMAENAGGHHRVLYVPEQVSESTYQSLLKEPAVQAVVSLIKQSNAVIHSIGGAMSMAERREMAPEVVKMLQDKRAVSEAFGYFFDEDGQIVYKIPRIGLQLEDLADMDCVLAVAGGASKAKAIAAYMKHAPRQTYLVTDQGAAQQILNE</sequence>
<reference evidence="7 8" key="1">
    <citation type="journal article" date="2015" name="Genome Announc.">
        <title>Expanding the biotechnology potential of lactobacilli through comparative genomics of 213 strains and associated genera.</title>
        <authorList>
            <person name="Sun Z."/>
            <person name="Harris H.M."/>
            <person name="McCann A."/>
            <person name="Guo C."/>
            <person name="Argimon S."/>
            <person name="Zhang W."/>
            <person name="Yang X."/>
            <person name="Jeffery I.B."/>
            <person name="Cooney J.C."/>
            <person name="Kagawa T.F."/>
            <person name="Liu W."/>
            <person name="Song Y."/>
            <person name="Salvetti E."/>
            <person name="Wrobel A."/>
            <person name="Rasinkangas P."/>
            <person name="Parkhill J."/>
            <person name="Rea M.C."/>
            <person name="O'Sullivan O."/>
            <person name="Ritari J."/>
            <person name="Douillard F.P."/>
            <person name="Paul Ross R."/>
            <person name="Yang R."/>
            <person name="Briner A.E."/>
            <person name="Felis G.E."/>
            <person name="de Vos W.M."/>
            <person name="Barrangou R."/>
            <person name="Klaenhammer T.R."/>
            <person name="Caufield P.W."/>
            <person name="Cui Y."/>
            <person name="Zhang H."/>
            <person name="O'Toole P.W."/>
        </authorList>
    </citation>
    <scope>NUCLEOTIDE SEQUENCE [LARGE SCALE GENOMIC DNA]</scope>
    <source>
        <strain evidence="7 8">DSM 15833</strain>
    </source>
</reference>
<dbReference type="Pfam" id="PF21715">
    <property type="entry name" value="CggR_N"/>
    <property type="match status" value="1"/>
</dbReference>
<evidence type="ECO:0000259" key="5">
    <source>
        <dbReference type="Pfam" id="PF04198"/>
    </source>
</evidence>
<feature type="domain" description="Sugar-binding" evidence="5">
    <location>
        <begin position="91"/>
        <end position="341"/>
    </location>
</feature>
<evidence type="ECO:0000313" key="7">
    <source>
        <dbReference type="EMBL" id="KRL84998.1"/>
    </source>
</evidence>
<dbReference type="InterPro" id="IPR048715">
    <property type="entry name" value="CggR_N"/>
</dbReference>
<evidence type="ECO:0000313" key="8">
    <source>
        <dbReference type="Proteomes" id="UP000051048"/>
    </source>
</evidence>
<dbReference type="Gene3D" id="1.10.10.10">
    <property type="entry name" value="Winged helix-like DNA-binding domain superfamily/Winged helix DNA-binding domain"/>
    <property type="match status" value="1"/>
</dbReference>
<dbReference type="Pfam" id="PF04198">
    <property type="entry name" value="Sugar-bind"/>
    <property type="match status" value="1"/>
</dbReference>
<dbReference type="GO" id="GO:0030246">
    <property type="term" value="F:carbohydrate binding"/>
    <property type="evidence" value="ECO:0007669"/>
    <property type="project" value="InterPro"/>
</dbReference>
<dbReference type="InterPro" id="IPR036390">
    <property type="entry name" value="WH_DNA-bd_sf"/>
</dbReference>
<organism evidence="7 8">
    <name type="scientific">Ligilactobacillus equi DSM 15833 = JCM 10991</name>
    <dbReference type="NCBI Taxonomy" id="1423740"/>
    <lineage>
        <taxon>Bacteria</taxon>
        <taxon>Bacillati</taxon>
        <taxon>Bacillota</taxon>
        <taxon>Bacilli</taxon>
        <taxon>Lactobacillales</taxon>
        <taxon>Lactobacillaceae</taxon>
        <taxon>Ligilactobacillus</taxon>
    </lineage>
</organism>
<dbReference type="Gene3D" id="3.40.50.1360">
    <property type="match status" value="1"/>
</dbReference>
<dbReference type="EMBL" id="AZFH01000003">
    <property type="protein sequence ID" value="KRL84998.1"/>
    <property type="molecule type" value="Genomic_DNA"/>
</dbReference>
<dbReference type="Proteomes" id="UP000051048">
    <property type="component" value="Unassembled WGS sequence"/>
</dbReference>
<name>A0A0R1TUS1_9LACO</name>
<comment type="similarity">
    <text evidence="1">Belongs to the SorC transcriptional regulatory family.</text>
</comment>
<protein>
    <submittedName>
        <fullName evidence="7">Central glycolyticproteinregulator</fullName>
    </submittedName>
</protein>
<keyword evidence="2" id="KW-0805">Transcription regulation</keyword>
<dbReference type="PANTHER" id="PTHR34294:SF5">
    <property type="entry name" value="CENTRAL GLYCOLYTIC GENES REGULATOR"/>
    <property type="match status" value="1"/>
</dbReference>
<proteinExistence type="inferred from homology"/>
<feature type="domain" description="CggR N-terminal DNA binding" evidence="6">
    <location>
        <begin position="18"/>
        <end position="88"/>
    </location>
</feature>